<name>A0A1D9FVC4_MOOP1</name>
<organism evidence="2 3">
    <name type="scientific">Moorena producens (strain JHB)</name>
    <dbReference type="NCBI Taxonomy" id="1454205"/>
    <lineage>
        <taxon>Bacteria</taxon>
        <taxon>Bacillati</taxon>
        <taxon>Cyanobacteriota</taxon>
        <taxon>Cyanophyceae</taxon>
        <taxon>Coleofasciculales</taxon>
        <taxon>Coleofasciculaceae</taxon>
        <taxon>Moorena</taxon>
    </lineage>
</organism>
<evidence type="ECO:0000313" key="3">
    <source>
        <dbReference type="Proteomes" id="UP000176944"/>
    </source>
</evidence>
<feature type="transmembrane region" description="Helical" evidence="1">
    <location>
        <begin position="199"/>
        <end position="215"/>
    </location>
</feature>
<protein>
    <submittedName>
        <fullName evidence="2">Uncharacterized protein</fullName>
    </submittedName>
</protein>
<evidence type="ECO:0000256" key="1">
    <source>
        <dbReference type="SAM" id="Phobius"/>
    </source>
</evidence>
<feature type="transmembrane region" description="Helical" evidence="1">
    <location>
        <begin position="221"/>
        <end position="237"/>
    </location>
</feature>
<sequence length="448" mass="49978">MNSQAAYFKKNKGFIQTSTLVLLAFSTTFFPRLLGLVGVPSLINFFHFAAVPFVCGVALVKSRTKNRKQIAIVQEMVFGLWLLLVVGFASALWNGAATINVILGYLLLAEPFMMLLAIISLPLSAARFQWFQSWMTGFVVFHLFLIYIQKFVLNYCHLPGECDNVQGVFYRSGSGHVVGASISCTFAVYYLVSAKTQPIWLRVLVFVAGFGNILTSDAKQVLLMFLVAFVILAFTNIKDIGKTLLYIIGTVIFIIVFTWAVQNVQAFSAFATWARPSIYGPEGEATLLKFSGIRIILTYHHSPWNWLFGLGPGHTIGRLGGWMIRDYSALLSPLGSTSVPFGETIPVSQAVWQYVASSWLAEGSSMFSPFWGWAGIWGDFGFLGVGAYVYLCSIVWRRVCLDEMPKLLMLSVCVCGFIFTQMEEPAYMLYIATVIGLRWQQLRLRVGN</sequence>
<keyword evidence="1" id="KW-1133">Transmembrane helix</keyword>
<feature type="transmembrane region" description="Helical" evidence="1">
    <location>
        <begin position="42"/>
        <end position="60"/>
    </location>
</feature>
<keyword evidence="1" id="KW-0472">Membrane</keyword>
<proteinExistence type="predicted"/>
<gene>
    <name evidence="2" type="ORF">BJP36_03410</name>
</gene>
<feature type="transmembrane region" description="Helical" evidence="1">
    <location>
        <begin position="173"/>
        <end position="192"/>
    </location>
</feature>
<feature type="transmembrane region" description="Helical" evidence="1">
    <location>
        <begin position="99"/>
        <end position="121"/>
    </location>
</feature>
<reference evidence="3" key="1">
    <citation type="submission" date="2016-10" db="EMBL/GenBank/DDBJ databases">
        <title>Comparative genomics uncovers the prolific and rare metabolic potential of the cyanobacterial genus Moorea.</title>
        <authorList>
            <person name="Leao T."/>
            <person name="Castelao G."/>
            <person name="Korobeynikov A."/>
            <person name="Monroe E.A."/>
            <person name="Podell S."/>
            <person name="Glukhov E."/>
            <person name="Allen E."/>
            <person name="Gerwick W.H."/>
            <person name="Gerwick L."/>
        </authorList>
    </citation>
    <scope>NUCLEOTIDE SEQUENCE [LARGE SCALE GENOMIC DNA]</scope>
    <source>
        <strain evidence="3">JHB</strain>
    </source>
</reference>
<evidence type="ECO:0000313" key="2">
    <source>
        <dbReference type="EMBL" id="AOY79100.1"/>
    </source>
</evidence>
<feature type="transmembrane region" description="Helical" evidence="1">
    <location>
        <begin position="72"/>
        <end position="93"/>
    </location>
</feature>
<feature type="transmembrane region" description="Helical" evidence="1">
    <location>
        <begin position="133"/>
        <end position="153"/>
    </location>
</feature>
<feature type="transmembrane region" description="Helical" evidence="1">
    <location>
        <begin position="12"/>
        <end position="30"/>
    </location>
</feature>
<dbReference type="EMBL" id="CP017708">
    <property type="protein sequence ID" value="AOY79100.1"/>
    <property type="molecule type" value="Genomic_DNA"/>
</dbReference>
<feature type="transmembrane region" description="Helical" evidence="1">
    <location>
        <begin position="370"/>
        <end position="392"/>
    </location>
</feature>
<accession>A0A1D9FVC4</accession>
<feature type="transmembrane region" description="Helical" evidence="1">
    <location>
        <begin position="244"/>
        <end position="261"/>
    </location>
</feature>
<keyword evidence="1" id="KW-0812">Transmembrane</keyword>
<dbReference type="AlphaFoldDB" id="A0A1D9FVC4"/>
<dbReference type="Proteomes" id="UP000176944">
    <property type="component" value="Chromosome"/>
</dbReference>